<dbReference type="Gene3D" id="3.90.850.10">
    <property type="entry name" value="Fumarylacetoacetase-like, C-terminal domain"/>
    <property type="match status" value="1"/>
</dbReference>
<dbReference type="GO" id="GO:0019752">
    <property type="term" value="P:carboxylic acid metabolic process"/>
    <property type="evidence" value="ECO:0007669"/>
    <property type="project" value="UniProtKB-ARBA"/>
</dbReference>
<dbReference type="GO" id="GO:0016853">
    <property type="term" value="F:isomerase activity"/>
    <property type="evidence" value="ECO:0007669"/>
    <property type="project" value="UniProtKB-ARBA"/>
</dbReference>
<dbReference type="Pfam" id="PF01557">
    <property type="entry name" value="FAA_hydrolase"/>
    <property type="match status" value="1"/>
</dbReference>
<dbReference type="PANTHER" id="PTHR42796">
    <property type="entry name" value="FUMARYLACETOACETATE HYDROLASE DOMAIN-CONTAINING PROTEIN 2A-RELATED"/>
    <property type="match status" value="1"/>
</dbReference>
<keyword evidence="5" id="KW-1185">Reference proteome</keyword>
<keyword evidence="2" id="KW-0479">Metal-binding</keyword>
<dbReference type="GO" id="GO:0046872">
    <property type="term" value="F:metal ion binding"/>
    <property type="evidence" value="ECO:0007669"/>
    <property type="project" value="UniProtKB-KW"/>
</dbReference>
<reference evidence="4" key="1">
    <citation type="submission" date="2021-04" db="EMBL/GenBank/DDBJ databases">
        <title>Phylogenetic analysis of Acidobacteriaceae.</title>
        <authorList>
            <person name="Qiu L."/>
            <person name="Zhang Q."/>
        </authorList>
    </citation>
    <scope>NUCLEOTIDE SEQUENCE</scope>
    <source>
        <strain evidence="4">DSM 25168</strain>
    </source>
</reference>
<evidence type="ECO:0000256" key="2">
    <source>
        <dbReference type="ARBA" id="ARBA00022723"/>
    </source>
</evidence>
<dbReference type="InterPro" id="IPR036663">
    <property type="entry name" value="Fumarylacetoacetase_C_sf"/>
</dbReference>
<accession>A0A9J7BJ64</accession>
<evidence type="ECO:0000259" key="3">
    <source>
        <dbReference type="Pfam" id="PF01557"/>
    </source>
</evidence>
<comment type="similarity">
    <text evidence="1">Belongs to the FAH family.</text>
</comment>
<name>A0A9J7BJ64_9BACT</name>
<proteinExistence type="inferred from homology"/>
<dbReference type="FunFam" id="3.90.850.10:FF:000002">
    <property type="entry name" value="2-hydroxyhepta-2,4-diene-1,7-dioate isomerase"/>
    <property type="match status" value="1"/>
</dbReference>
<organism evidence="4 5">
    <name type="scientific">Occallatibacter riparius</name>
    <dbReference type="NCBI Taxonomy" id="1002689"/>
    <lineage>
        <taxon>Bacteria</taxon>
        <taxon>Pseudomonadati</taxon>
        <taxon>Acidobacteriota</taxon>
        <taxon>Terriglobia</taxon>
        <taxon>Terriglobales</taxon>
        <taxon>Acidobacteriaceae</taxon>
        <taxon>Occallatibacter</taxon>
    </lineage>
</organism>
<dbReference type="EMBL" id="CP093313">
    <property type="protein sequence ID" value="UWZ82864.1"/>
    <property type="molecule type" value="Genomic_DNA"/>
</dbReference>
<dbReference type="KEGG" id="orp:MOP44_20125"/>
<gene>
    <name evidence="4" type="ORF">MOP44_20125</name>
</gene>
<dbReference type="InterPro" id="IPR011234">
    <property type="entry name" value="Fumarylacetoacetase-like_C"/>
</dbReference>
<evidence type="ECO:0000256" key="1">
    <source>
        <dbReference type="ARBA" id="ARBA00010211"/>
    </source>
</evidence>
<dbReference type="Proteomes" id="UP001059380">
    <property type="component" value="Chromosome"/>
</dbReference>
<keyword evidence="4" id="KW-0378">Hydrolase</keyword>
<dbReference type="SUPFAM" id="SSF56529">
    <property type="entry name" value="FAH"/>
    <property type="match status" value="1"/>
</dbReference>
<evidence type="ECO:0000313" key="4">
    <source>
        <dbReference type="EMBL" id="UWZ82864.1"/>
    </source>
</evidence>
<dbReference type="GO" id="GO:0016787">
    <property type="term" value="F:hydrolase activity"/>
    <property type="evidence" value="ECO:0007669"/>
    <property type="project" value="UniProtKB-KW"/>
</dbReference>
<evidence type="ECO:0000313" key="5">
    <source>
        <dbReference type="Proteomes" id="UP001059380"/>
    </source>
</evidence>
<dbReference type="PANTHER" id="PTHR42796:SF4">
    <property type="entry name" value="FUMARYLACETOACETATE HYDROLASE DOMAIN-CONTAINING PROTEIN 2A"/>
    <property type="match status" value="1"/>
</dbReference>
<protein>
    <submittedName>
        <fullName evidence="4">Fumarylacetoacetate hydrolase family protein</fullName>
    </submittedName>
</protein>
<sequence length="280" mass="29702">MKLVTFSTKDGVLRPGALESESNLVVDLSATGCKDALAVIAAGISEVPKNPGAYAGHRLSDVKLHAPLPNPPRVFAIGLNYRDHAKESGMELPTSPVVFFKLTTSVIGPGDAIVLPKNSTMPDYEAEFAFVIGKGGYRIAADDWRKHVYGYTIVNDVSARDVQFATTQWSMSKSFPTFCPMGPAIVTANEIADPHALQIGLTIDGETLQNSSTRELVFGIPALIEHLSSITPLLPGDVISTGTPPGVGLGRNPKRWLKPGETVTVSVEGLGSLTNPVVAE</sequence>
<dbReference type="RefSeq" id="WP_260792164.1">
    <property type="nucleotide sequence ID" value="NZ_CP093313.1"/>
</dbReference>
<dbReference type="InterPro" id="IPR051121">
    <property type="entry name" value="FAH"/>
</dbReference>
<feature type="domain" description="Fumarylacetoacetase-like C-terminal" evidence="3">
    <location>
        <begin position="74"/>
        <end position="278"/>
    </location>
</feature>
<dbReference type="AlphaFoldDB" id="A0A9J7BJ64"/>